<organism evidence="5 6">
    <name type="scientific">Paramecium primaurelia</name>
    <dbReference type="NCBI Taxonomy" id="5886"/>
    <lineage>
        <taxon>Eukaryota</taxon>
        <taxon>Sar</taxon>
        <taxon>Alveolata</taxon>
        <taxon>Ciliophora</taxon>
        <taxon>Intramacronucleata</taxon>
        <taxon>Oligohymenophorea</taxon>
        <taxon>Peniculida</taxon>
        <taxon>Parameciidae</taxon>
        <taxon>Paramecium</taxon>
    </lineage>
</organism>
<evidence type="ECO:0000256" key="1">
    <source>
        <dbReference type="ARBA" id="ARBA00022737"/>
    </source>
</evidence>
<dbReference type="GO" id="GO:0005524">
    <property type="term" value="F:ATP binding"/>
    <property type="evidence" value="ECO:0007669"/>
    <property type="project" value="InterPro"/>
</dbReference>
<dbReference type="EMBL" id="CAJJDM010000009">
    <property type="protein sequence ID" value="CAD8047656.1"/>
    <property type="molecule type" value="Genomic_DNA"/>
</dbReference>
<dbReference type="PANTHER" id="PTHR44943">
    <property type="entry name" value="CELLULOSE SYNTHASE OPERON PROTEIN C"/>
    <property type="match status" value="1"/>
</dbReference>
<evidence type="ECO:0000313" key="5">
    <source>
        <dbReference type="EMBL" id="CAD8047656.1"/>
    </source>
</evidence>
<evidence type="ECO:0000259" key="4">
    <source>
        <dbReference type="PROSITE" id="PS50011"/>
    </source>
</evidence>
<dbReference type="PROSITE" id="PS50005">
    <property type="entry name" value="TPR"/>
    <property type="match status" value="1"/>
</dbReference>
<dbReference type="InterPro" id="IPR051685">
    <property type="entry name" value="Ycf3/AcsC/BcsC/TPR_MFPF"/>
</dbReference>
<evidence type="ECO:0000256" key="2">
    <source>
        <dbReference type="ARBA" id="ARBA00022803"/>
    </source>
</evidence>
<proteinExistence type="predicted"/>
<feature type="domain" description="Protein kinase" evidence="4">
    <location>
        <begin position="1"/>
        <end position="220"/>
    </location>
</feature>
<feature type="repeat" description="TPR" evidence="3">
    <location>
        <begin position="928"/>
        <end position="961"/>
    </location>
</feature>
<feature type="domain" description="Protein kinase" evidence="4">
    <location>
        <begin position="233"/>
        <end position="495"/>
    </location>
</feature>
<dbReference type="PROSITE" id="PS00108">
    <property type="entry name" value="PROTEIN_KINASE_ST"/>
    <property type="match status" value="1"/>
</dbReference>
<keyword evidence="1" id="KW-0677">Repeat</keyword>
<dbReference type="SMART" id="SM00028">
    <property type="entry name" value="TPR"/>
    <property type="match status" value="12"/>
</dbReference>
<dbReference type="InterPro" id="IPR019734">
    <property type="entry name" value="TPR_rpt"/>
</dbReference>
<name>A0A8S1K5S0_PARPR</name>
<reference evidence="5" key="1">
    <citation type="submission" date="2021-01" db="EMBL/GenBank/DDBJ databases">
        <authorList>
            <consortium name="Genoscope - CEA"/>
            <person name="William W."/>
        </authorList>
    </citation>
    <scope>NUCLEOTIDE SEQUENCE</scope>
</reference>
<dbReference type="CDD" id="cd14014">
    <property type="entry name" value="STKc_PknB_like"/>
    <property type="match status" value="1"/>
</dbReference>
<protein>
    <recommendedName>
        <fullName evidence="4">Protein kinase domain-containing protein</fullName>
    </recommendedName>
</protein>
<dbReference type="Pfam" id="PF00069">
    <property type="entry name" value="Pkinase"/>
    <property type="match status" value="2"/>
</dbReference>
<comment type="caution">
    <text evidence="5">The sequence shown here is derived from an EMBL/GenBank/DDBJ whole genome shotgun (WGS) entry which is preliminary data.</text>
</comment>
<dbReference type="InterPro" id="IPR000719">
    <property type="entry name" value="Prot_kinase_dom"/>
</dbReference>
<evidence type="ECO:0000313" key="6">
    <source>
        <dbReference type="Proteomes" id="UP000688137"/>
    </source>
</evidence>
<dbReference type="OMA" id="LNSMWCK"/>
<keyword evidence="2 3" id="KW-0802">TPR repeat</keyword>
<evidence type="ECO:0000256" key="3">
    <source>
        <dbReference type="PROSITE-ProRule" id="PRU00339"/>
    </source>
</evidence>
<dbReference type="GO" id="GO:0004672">
    <property type="term" value="F:protein kinase activity"/>
    <property type="evidence" value="ECO:0007669"/>
    <property type="project" value="InterPro"/>
</dbReference>
<dbReference type="PROSITE" id="PS50011">
    <property type="entry name" value="PROTEIN_KINASE_DOM"/>
    <property type="match status" value="2"/>
</dbReference>
<dbReference type="AlphaFoldDB" id="A0A8S1K5S0"/>
<dbReference type="Proteomes" id="UP000688137">
    <property type="component" value="Unassembled WGS sequence"/>
</dbReference>
<dbReference type="InterPro" id="IPR008271">
    <property type="entry name" value="Ser/Thr_kinase_AS"/>
</dbReference>
<keyword evidence="6" id="KW-1185">Reference proteome</keyword>
<dbReference type="PANTHER" id="PTHR44943:SF4">
    <property type="entry name" value="TPR REPEAT-CONTAINING PROTEIN MJ0798"/>
    <property type="match status" value="1"/>
</dbReference>
<sequence>MNQIDHLIRIKETLKNHPHHNIGEFQVEAQGSGQYKVISNENDANTLEVYLQGRINYWLTIDEIQNIIIQILDACIHLEQLNITHRNLNLRSILIKTIHENIIIVKIVDFSSAVNDSFNLSQIVNRPPYQAPEIIEQNNYDNKCDIYSVILLCYRKLGIILYQLCFKELNNEQLIQLNLGYQSNRFRFKDRTLNMLMERMIVRNPIQRIGWQELKNLVYLQPQILILKNRYLIDKKQSIGKGYQGEVYKTYDLQNLEHLYCTKINNQIGSFYNEIQIIDLLQNQIQDKKCKNIINFIEIFTQNNFQYIIMEYCQINLDQYFKERNFLMTEEEILNLLSSVINGYIYLKDLGIIHRDIKPSNILLKESDDKIVWKLIDFGCGKVLNQDLTQTRIGTELFKAPEIFDNYPYDYQCDIFSLGVLLHYLVFEGQNYCGLQKDEVSLREFQLKLKFKPFMCQKPFKNFSNNLLQLIDKMLIYKPEQRIDWYSLSQEVDLIQNQIRNQSNKTLQKNNLILQIDQNEQTEQKTQEIVIRNDDSEADILFQKGQNLYWQRNFQEAIIFLDQSFNLKKNNMHIHFFKGYTIINSIADCLRMQGFYNEAIAHLDSVLLTDSKDVNSLWCKADCLKMINQFEDSIFWADKVLSIDPNHINSLFCKGDCLKRLCLFDDALNYVNKALLINSEHLNSMWCKAEILKLSHKYEEAIFWVNKTLSYDNSNVNSLQCKAEIIYRLGRFREAIIWSEQALSIDSHHVNSLWCKAECLRMLNQYQEAIFWSDKVLSIDQNHLSSLRCKAESLKMLSRYEEAIVWIDKALSINPNYTNSLFCKADSLRMLNKYQEAIQFSDIILSINPNHINALFCKADSLRMLNQYTDAIIWVDKILQIDSQHKISLFCKGESLRMLKYQDEAIVHFNQILQIDSNHIQSLASIGHFIYNLLGTCLQDQMNLQGALEFYNKVILIDPKNQWAQNKLKQFKQSLQNQ</sequence>
<dbReference type="Pfam" id="PF12895">
    <property type="entry name" value="ANAPC3"/>
    <property type="match status" value="1"/>
</dbReference>
<dbReference type="SMART" id="SM00220">
    <property type="entry name" value="S_TKc"/>
    <property type="match status" value="1"/>
</dbReference>
<gene>
    <name evidence="5" type="ORF">PPRIM_AZ9-3.1.T0120003</name>
</gene>
<accession>A0A8S1K5S0</accession>
<dbReference type="Pfam" id="PF13181">
    <property type="entry name" value="TPR_8"/>
    <property type="match status" value="1"/>
</dbReference>
<dbReference type="Pfam" id="PF13431">
    <property type="entry name" value="TPR_17"/>
    <property type="match status" value="1"/>
</dbReference>